<gene>
    <name evidence="1" type="primary">ABSGL_03928.1 scaffold 4693</name>
</gene>
<organism evidence="1">
    <name type="scientific">Absidia glauca</name>
    <name type="common">Pin mould</name>
    <dbReference type="NCBI Taxonomy" id="4829"/>
    <lineage>
        <taxon>Eukaryota</taxon>
        <taxon>Fungi</taxon>
        <taxon>Fungi incertae sedis</taxon>
        <taxon>Mucoromycota</taxon>
        <taxon>Mucoromycotina</taxon>
        <taxon>Mucoromycetes</taxon>
        <taxon>Mucorales</taxon>
        <taxon>Cunninghamellaceae</taxon>
        <taxon>Absidia</taxon>
    </lineage>
</organism>
<dbReference type="OrthoDB" id="2225686at2759"/>
<keyword evidence="2" id="KW-1185">Reference proteome</keyword>
<dbReference type="OMA" id="GNWAATI"/>
<protein>
    <submittedName>
        <fullName evidence="1">Uncharacterized protein</fullName>
    </submittedName>
</protein>
<proteinExistence type="predicted"/>
<evidence type="ECO:0000313" key="1">
    <source>
        <dbReference type="EMBL" id="SAL98399.1"/>
    </source>
</evidence>
<sequence>MSICSNKWKLSLEDHIHLALAATSILLLTRDHYSNDLKPAFTPSNIEATMDYIDNMYSIKRSVMDMTTTTDMIGILEVFATKKFTRNQATIRLLGLDLPVDQSKFREGVLNLIKKLPRVPLQETTNENELTSRYIDLLLCGLFDDQENGFYLLWTNEATLDARKHDDF</sequence>
<name>A0A163KU36_ABSGL</name>
<evidence type="ECO:0000313" key="2">
    <source>
        <dbReference type="Proteomes" id="UP000078561"/>
    </source>
</evidence>
<accession>A0A163KU36</accession>
<dbReference type="Proteomes" id="UP000078561">
    <property type="component" value="Unassembled WGS sequence"/>
</dbReference>
<reference evidence="1" key="1">
    <citation type="submission" date="2016-04" db="EMBL/GenBank/DDBJ databases">
        <authorList>
            <person name="Evans L.H."/>
            <person name="Alamgir A."/>
            <person name="Owens N."/>
            <person name="Weber N.D."/>
            <person name="Virtaneva K."/>
            <person name="Barbian K."/>
            <person name="Babar A."/>
            <person name="Rosenke K."/>
        </authorList>
    </citation>
    <scope>NUCLEOTIDE SEQUENCE [LARGE SCALE GENOMIC DNA]</scope>
    <source>
        <strain evidence="1">CBS 101.48</strain>
    </source>
</reference>
<dbReference type="EMBL" id="LT552071">
    <property type="protein sequence ID" value="SAL98399.1"/>
    <property type="molecule type" value="Genomic_DNA"/>
</dbReference>
<dbReference type="AlphaFoldDB" id="A0A163KU36"/>
<dbReference type="InParanoid" id="A0A163KU36"/>